<dbReference type="InterPro" id="IPR052618">
    <property type="entry name" value="ComplexI_NDUFA12"/>
</dbReference>
<evidence type="ECO:0000313" key="2">
    <source>
        <dbReference type="EMBL" id="KAL3271100.1"/>
    </source>
</evidence>
<comment type="similarity">
    <text evidence="1">Belongs to the complex I NDUFA12 subunit family.</text>
</comment>
<proteinExistence type="inferred from homology"/>
<gene>
    <name evidence="2" type="ORF">HHI36_021596</name>
</gene>
<keyword evidence="3" id="KW-1185">Reference proteome</keyword>
<dbReference type="PANTHER" id="PTHR32470:SF2">
    <property type="entry name" value="NADH DEHYDROGENASE [UBIQUINONE] 1 ALPHA SUBCOMPLEX ASSEMBLY FACTOR 2"/>
    <property type="match status" value="1"/>
</dbReference>
<protein>
    <recommendedName>
        <fullName evidence="4">NADH dehydrogenase [ubiquinone] 1 alpha subcomplex assembly factor 2</fullName>
    </recommendedName>
</protein>
<organism evidence="2 3">
    <name type="scientific">Cryptolaemus montrouzieri</name>
    <dbReference type="NCBI Taxonomy" id="559131"/>
    <lineage>
        <taxon>Eukaryota</taxon>
        <taxon>Metazoa</taxon>
        <taxon>Ecdysozoa</taxon>
        <taxon>Arthropoda</taxon>
        <taxon>Hexapoda</taxon>
        <taxon>Insecta</taxon>
        <taxon>Pterygota</taxon>
        <taxon>Neoptera</taxon>
        <taxon>Endopterygota</taxon>
        <taxon>Coleoptera</taxon>
        <taxon>Polyphaga</taxon>
        <taxon>Cucujiformia</taxon>
        <taxon>Coccinelloidea</taxon>
        <taxon>Coccinellidae</taxon>
        <taxon>Scymninae</taxon>
        <taxon>Scymnini</taxon>
        <taxon>Cryptolaemus</taxon>
    </lineage>
</organism>
<dbReference type="EMBL" id="JABFTP020000042">
    <property type="protein sequence ID" value="KAL3271100.1"/>
    <property type="molecule type" value="Genomic_DNA"/>
</dbReference>
<evidence type="ECO:0000313" key="3">
    <source>
        <dbReference type="Proteomes" id="UP001516400"/>
    </source>
</evidence>
<evidence type="ECO:0008006" key="4">
    <source>
        <dbReference type="Google" id="ProtNLM"/>
    </source>
</evidence>
<comment type="caution">
    <text evidence="2">The sequence shown here is derived from an EMBL/GenBank/DDBJ whole genome shotgun (WGS) entry which is preliminary data.</text>
</comment>
<dbReference type="Proteomes" id="UP001516400">
    <property type="component" value="Unassembled WGS sequence"/>
</dbReference>
<accession>A0ABD2MY24</accession>
<sequence>MANEPTRRVWMIAFQNFVNSLKPRKLSGTLKGKDYFGNKYYEIISDTGRQRNSRWYDPPVKDDIAQEIPPEWEAWLRGRRREPPSEQEILKNLEIMRMKKKNAIAVEAKAGKKTPMQKGMETFPEYVEYERVPGAGPKGSR</sequence>
<dbReference type="PANTHER" id="PTHR32470">
    <property type="entry name" value="ADH DEHYDROGENASE [UBIQUINONE] 1 ALPHA SUBCOMPLEX ASSEMBLY FACTOR 2"/>
    <property type="match status" value="1"/>
</dbReference>
<dbReference type="AlphaFoldDB" id="A0ABD2MY24"/>
<dbReference type="InterPro" id="IPR007763">
    <property type="entry name" value="NDUFA12"/>
</dbReference>
<reference evidence="2 3" key="1">
    <citation type="journal article" date="2021" name="BMC Biol.">
        <title>Horizontally acquired antibacterial genes associated with adaptive radiation of ladybird beetles.</title>
        <authorList>
            <person name="Li H.S."/>
            <person name="Tang X.F."/>
            <person name="Huang Y.H."/>
            <person name="Xu Z.Y."/>
            <person name="Chen M.L."/>
            <person name="Du X.Y."/>
            <person name="Qiu B.Y."/>
            <person name="Chen P.T."/>
            <person name="Zhang W."/>
            <person name="Slipinski A."/>
            <person name="Escalona H.E."/>
            <person name="Waterhouse R.M."/>
            <person name="Zwick A."/>
            <person name="Pang H."/>
        </authorList>
    </citation>
    <scope>NUCLEOTIDE SEQUENCE [LARGE SCALE GENOMIC DNA]</scope>
    <source>
        <strain evidence="2">SYSU2018</strain>
    </source>
</reference>
<name>A0ABD2MY24_9CUCU</name>
<dbReference type="Pfam" id="PF05071">
    <property type="entry name" value="NDUFA12"/>
    <property type="match status" value="1"/>
</dbReference>
<evidence type="ECO:0000256" key="1">
    <source>
        <dbReference type="ARBA" id="ARBA00007355"/>
    </source>
</evidence>